<keyword evidence="5" id="KW-1003">Cell membrane</keyword>
<accession>A0A1Y2G295</accession>
<dbReference type="GO" id="GO:0009277">
    <property type="term" value="C:fungal-type cell wall"/>
    <property type="evidence" value="ECO:0007669"/>
    <property type="project" value="TreeGrafter"/>
</dbReference>
<evidence type="ECO:0000256" key="14">
    <source>
        <dbReference type="ARBA" id="ARBA00043078"/>
    </source>
</evidence>
<dbReference type="EMBL" id="MCGR01000004">
    <property type="protein sequence ID" value="ORY90145.1"/>
    <property type="molecule type" value="Genomic_DNA"/>
</dbReference>
<dbReference type="GO" id="GO:0005886">
    <property type="term" value="C:plasma membrane"/>
    <property type="evidence" value="ECO:0007669"/>
    <property type="project" value="UniProtKB-SubCell"/>
</dbReference>
<evidence type="ECO:0000256" key="7">
    <source>
        <dbReference type="ARBA" id="ARBA00023136"/>
    </source>
</evidence>
<evidence type="ECO:0000256" key="9">
    <source>
        <dbReference type="ARBA" id="ARBA00023277"/>
    </source>
</evidence>
<organism evidence="15 16">
    <name type="scientific">Leucosporidium creatinivorum</name>
    <dbReference type="NCBI Taxonomy" id="106004"/>
    <lineage>
        <taxon>Eukaryota</taxon>
        <taxon>Fungi</taxon>
        <taxon>Dikarya</taxon>
        <taxon>Basidiomycota</taxon>
        <taxon>Pucciniomycotina</taxon>
        <taxon>Microbotryomycetes</taxon>
        <taxon>Leucosporidiales</taxon>
        <taxon>Leucosporidium</taxon>
    </lineage>
</organism>
<dbReference type="Proteomes" id="UP000193467">
    <property type="component" value="Unassembled WGS sequence"/>
</dbReference>
<dbReference type="OrthoDB" id="77201at2759"/>
<keyword evidence="6" id="KW-0378">Hydrolase</keyword>
<evidence type="ECO:0000256" key="10">
    <source>
        <dbReference type="ARBA" id="ARBA00023316"/>
    </source>
</evidence>
<evidence type="ECO:0000256" key="13">
    <source>
        <dbReference type="ARBA" id="ARBA00042373"/>
    </source>
</evidence>
<dbReference type="GO" id="GO:0042973">
    <property type="term" value="F:glucan endo-1,3-beta-D-glucosidase activity"/>
    <property type="evidence" value="ECO:0007669"/>
    <property type="project" value="UniProtKB-EC"/>
</dbReference>
<reference evidence="15" key="1">
    <citation type="submission" date="2016-07" db="EMBL/GenBank/DDBJ databases">
        <title>Pervasive Adenine N6-methylation of Active Genes in Fungi.</title>
        <authorList>
            <consortium name="DOE Joint Genome Institute"/>
            <person name="Mondo S.J."/>
            <person name="Dannebaum R.O."/>
            <person name="Kuo R.C."/>
            <person name="Labutti K."/>
            <person name="Haridas S."/>
            <person name="Kuo A."/>
            <person name="Salamov A."/>
            <person name="Ahrendt S.R."/>
            <person name="Lipzen A."/>
            <person name="Sullivan W."/>
            <person name="Andreopoulos W.B."/>
            <person name="Clum A."/>
            <person name="Lindquist E."/>
            <person name="Daum C."/>
            <person name="Ramamoorthy G.K."/>
            <person name="Gryganskyi A."/>
            <person name="Culley D."/>
            <person name="Magnuson J.K."/>
            <person name="James T.Y."/>
            <person name="O'Malley M.A."/>
            <person name="Stajich J.E."/>
            <person name="Spatafora J.W."/>
            <person name="Visel A."/>
            <person name="Grigoriev I.V."/>
        </authorList>
    </citation>
    <scope>NUCLEOTIDE SEQUENCE [LARGE SCALE GENOMIC DNA]</scope>
    <source>
        <strain evidence="15">62-1032</strain>
    </source>
</reference>
<evidence type="ECO:0000256" key="2">
    <source>
        <dbReference type="ARBA" id="ARBA00004401"/>
    </source>
</evidence>
<comment type="catalytic activity">
    <reaction evidence="1">
        <text>Hydrolysis of (1-&gt;3)-beta-D-glucosidic linkages in (1-&gt;3)-beta-D-glucans.</text>
        <dbReference type="EC" id="3.2.1.39"/>
    </reaction>
</comment>
<keyword evidence="10" id="KW-0961">Cell wall biogenesis/degradation</keyword>
<comment type="caution">
    <text evidence="15">The sequence shown here is derived from an EMBL/GenBank/DDBJ whole genome shotgun (WGS) entry which is preliminary data.</text>
</comment>
<evidence type="ECO:0000256" key="3">
    <source>
        <dbReference type="ARBA" id="ARBA00008773"/>
    </source>
</evidence>
<proteinExistence type="inferred from homology"/>
<evidence type="ECO:0000256" key="6">
    <source>
        <dbReference type="ARBA" id="ARBA00022801"/>
    </source>
</evidence>
<evidence type="ECO:0000256" key="12">
    <source>
        <dbReference type="ARBA" id="ARBA00037649"/>
    </source>
</evidence>
<protein>
    <recommendedName>
        <fullName evidence="4">glucan endo-1,3-beta-D-glucosidase</fullName>
        <ecNumber evidence="4">3.2.1.39</ecNumber>
    </recommendedName>
    <alternativeName>
        <fullName evidence="14">Endo-1,3-beta-glucanase btgC</fullName>
    </alternativeName>
    <alternativeName>
        <fullName evidence="13">Laminarinase btgC</fullName>
    </alternativeName>
</protein>
<dbReference type="GO" id="GO:0071555">
    <property type="term" value="P:cell wall organization"/>
    <property type="evidence" value="ECO:0007669"/>
    <property type="project" value="UniProtKB-KW"/>
</dbReference>
<sequence>MLCSCALARLHRRPRDLPAQIATALHRTISTSVSGSATAAASTSTSTADSSSRFPLGSATLPSSGAPSLTREEWWCPDSELYGFLGFSYPLEVADCSDSSNGEDAITSDLKAMKETFGATMVRVYAPECREVSVWENLVKGCVANNMGLIVQVWWGFSDDQTLWKKTHSSIYELFTTSTLADVAPFVVHSASFGSEPIGDGVDGSNFISDLTAFREKMNGYGIPVGISEDWNRDSMRSGAGLGDTGKEVVANTDIVHAHIMPYYQPTSVPTADDAWAYIEKEVEWLVTAIPDQPRQIAELTLSFLFTTRRWASYVGYHSRGGAEDAISLSDFTTYWNAFSSNCDFFKTNQMGWYVHTYSDTFEPGFGMIDTDGKTKIDGWKPERC</sequence>
<evidence type="ECO:0000256" key="5">
    <source>
        <dbReference type="ARBA" id="ARBA00022475"/>
    </source>
</evidence>
<dbReference type="GO" id="GO:0009986">
    <property type="term" value="C:cell surface"/>
    <property type="evidence" value="ECO:0007669"/>
    <property type="project" value="TreeGrafter"/>
</dbReference>
<evidence type="ECO:0000313" key="16">
    <source>
        <dbReference type="Proteomes" id="UP000193467"/>
    </source>
</evidence>
<keyword evidence="16" id="KW-1185">Reference proteome</keyword>
<evidence type="ECO:0000256" key="11">
    <source>
        <dbReference type="ARBA" id="ARBA00023326"/>
    </source>
</evidence>
<comment type="function">
    <text evidence="12">Glucanases play a role in cell expansion during growth, in cell-cell fusion during mating, and in spore release during sporulation. This enzyme may be involved in beta-glucan degradation. Active on laminarin and lichenan.</text>
</comment>
<dbReference type="InParanoid" id="A0A1Y2G295"/>
<evidence type="ECO:0000256" key="8">
    <source>
        <dbReference type="ARBA" id="ARBA00023180"/>
    </source>
</evidence>
<dbReference type="SUPFAM" id="SSF51445">
    <property type="entry name" value="(Trans)glycosidases"/>
    <property type="match status" value="1"/>
</dbReference>
<keyword evidence="9" id="KW-0119">Carbohydrate metabolism</keyword>
<dbReference type="InterPro" id="IPR017853">
    <property type="entry name" value="GH"/>
</dbReference>
<keyword evidence="7" id="KW-0472">Membrane</keyword>
<dbReference type="AlphaFoldDB" id="A0A1Y2G295"/>
<dbReference type="InterPro" id="IPR050732">
    <property type="entry name" value="Beta-glucan_modifiers"/>
</dbReference>
<gene>
    <name evidence="15" type="ORF">BCR35DRAFT_317079</name>
</gene>
<evidence type="ECO:0000256" key="4">
    <source>
        <dbReference type="ARBA" id="ARBA00012780"/>
    </source>
</evidence>
<name>A0A1Y2G295_9BASI</name>
<evidence type="ECO:0000313" key="15">
    <source>
        <dbReference type="EMBL" id="ORY90145.1"/>
    </source>
</evidence>
<keyword evidence="8" id="KW-0325">Glycoprotein</keyword>
<keyword evidence="11" id="KW-0624">Polysaccharide degradation</keyword>
<dbReference type="PANTHER" id="PTHR16631:SF17">
    <property type="entry name" value="GLUCAN ENDO-1,3-BETA-GLUCOSIDASE BTGC"/>
    <property type="match status" value="1"/>
</dbReference>
<dbReference type="GO" id="GO:0000272">
    <property type="term" value="P:polysaccharide catabolic process"/>
    <property type="evidence" value="ECO:0007669"/>
    <property type="project" value="UniProtKB-KW"/>
</dbReference>
<evidence type="ECO:0000256" key="1">
    <source>
        <dbReference type="ARBA" id="ARBA00000382"/>
    </source>
</evidence>
<dbReference type="GO" id="GO:0005576">
    <property type="term" value="C:extracellular region"/>
    <property type="evidence" value="ECO:0007669"/>
    <property type="project" value="TreeGrafter"/>
</dbReference>
<comment type="similarity">
    <text evidence="3">Belongs to the glycosyl hydrolase 17 family.</text>
</comment>
<dbReference type="EC" id="3.2.1.39" evidence="4"/>
<comment type="subcellular location">
    <subcellularLocation>
        <location evidence="2">Cell membrane</location>
        <topology evidence="2">Single-pass type II membrane protein</topology>
    </subcellularLocation>
</comment>
<dbReference type="PANTHER" id="PTHR16631">
    <property type="entry name" value="GLUCAN 1,3-BETA-GLUCOSIDASE"/>
    <property type="match status" value="1"/>
</dbReference>